<evidence type="ECO:0000259" key="2">
    <source>
        <dbReference type="Pfam" id="PF18557"/>
    </source>
</evidence>
<accession>A0ABT3JGY5</accession>
<dbReference type="EMBL" id="JAPDOB010000002">
    <property type="protein sequence ID" value="MCW3798353.1"/>
    <property type="molecule type" value="Genomic_DNA"/>
</dbReference>
<name>A0ABT3JGY5_9SPHN</name>
<comment type="caution">
    <text evidence="3">The sequence shown here is derived from an EMBL/GenBank/DDBJ whole genome shotgun (WGS) entry which is preliminary data.</text>
</comment>
<evidence type="ECO:0000313" key="4">
    <source>
        <dbReference type="Proteomes" id="UP001526246"/>
    </source>
</evidence>
<organism evidence="3 4">
    <name type="scientific">Sphingomonas arvum</name>
    <dbReference type="NCBI Taxonomy" id="2992113"/>
    <lineage>
        <taxon>Bacteria</taxon>
        <taxon>Pseudomonadati</taxon>
        <taxon>Pseudomonadota</taxon>
        <taxon>Alphaproteobacteria</taxon>
        <taxon>Sphingomonadales</taxon>
        <taxon>Sphingomonadaceae</taxon>
        <taxon>Sphingomonas</taxon>
    </lineage>
</organism>
<gene>
    <name evidence="3" type="ORF">OMW55_11115</name>
</gene>
<protein>
    <submittedName>
        <fullName evidence="3">NepR family anti-sigma factor</fullName>
    </submittedName>
</protein>
<dbReference type="InterPro" id="IPR041649">
    <property type="entry name" value="NepR"/>
</dbReference>
<proteinExistence type="predicted"/>
<dbReference type="Proteomes" id="UP001526246">
    <property type="component" value="Unassembled WGS sequence"/>
</dbReference>
<dbReference type="RefSeq" id="WP_264883164.1">
    <property type="nucleotide sequence ID" value="NZ_JAPDOB010000002.1"/>
</dbReference>
<feature type="compositionally biased region" description="Basic and acidic residues" evidence="1">
    <location>
        <begin position="1"/>
        <end position="12"/>
    </location>
</feature>
<reference evidence="3 4" key="1">
    <citation type="submission" date="2022-10" db="EMBL/GenBank/DDBJ databases">
        <title>Sphingomonas sp.</title>
        <authorList>
            <person name="Jin C."/>
        </authorList>
    </citation>
    <scope>NUCLEOTIDE SEQUENCE [LARGE SCALE GENOMIC DNA]</scope>
    <source>
        <strain evidence="3 4">BN140010</strain>
    </source>
</reference>
<feature type="domain" description="Anti-sigma factor NepR" evidence="2">
    <location>
        <begin position="36"/>
        <end position="63"/>
    </location>
</feature>
<evidence type="ECO:0000256" key="1">
    <source>
        <dbReference type="SAM" id="MobiDB-lite"/>
    </source>
</evidence>
<keyword evidence="4" id="KW-1185">Reference proteome</keyword>
<sequence>MSANDKADDHRPSKGAGEPEQGAGGKRRRAAPAGELSKALRSVYDNTLREDVPDDFMDLLGKLS</sequence>
<feature type="region of interest" description="Disordered" evidence="1">
    <location>
        <begin position="1"/>
        <end position="36"/>
    </location>
</feature>
<dbReference type="Pfam" id="PF18557">
    <property type="entry name" value="NepR"/>
    <property type="match status" value="1"/>
</dbReference>
<evidence type="ECO:0000313" key="3">
    <source>
        <dbReference type="EMBL" id="MCW3798353.1"/>
    </source>
</evidence>